<reference evidence="1" key="1">
    <citation type="submission" date="2022-06" db="EMBL/GenBank/DDBJ databases">
        <title>Solitalea sp. MAHUQ-68 isolated from rhizospheric soil.</title>
        <authorList>
            <person name="Huq M.A."/>
        </authorList>
    </citation>
    <scope>NUCLEOTIDE SEQUENCE</scope>
    <source>
        <strain evidence="1">MAHUQ-68</strain>
    </source>
</reference>
<protein>
    <recommendedName>
        <fullName evidence="3">Lipoprotein</fullName>
    </recommendedName>
</protein>
<comment type="caution">
    <text evidence="1">The sequence shown here is derived from an EMBL/GenBank/DDBJ whole genome shotgun (WGS) entry which is preliminary data.</text>
</comment>
<dbReference type="RefSeq" id="WP_252589292.1">
    <property type="nucleotide sequence ID" value="NZ_JAMWYS010000053.1"/>
</dbReference>
<evidence type="ECO:0000313" key="1">
    <source>
        <dbReference type="EMBL" id="MCO4294264.1"/>
    </source>
</evidence>
<sequence length="114" mass="12313">MKPVVLLFSALLLITSCKKDDSAKKVRFLVTGTSVTDVKFNFKSTVQAFKVPFTGTKDTTVMVSESSPLSLNAKSTGGRLTGQIYVDGVLVSEKIDNDTDGDGKTEVKADYELK</sequence>
<evidence type="ECO:0008006" key="3">
    <source>
        <dbReference type="Google" id="ProtNLM"/>
    </source>
</evidence>
<gene>
    <name evidence="1" type="ORF">NF867_15490</name>
</gene>
<dbReference type="Proteomes" id="UP001155182">
    <property type="component" value="Unassembled WGS sequence"/>
</dbReference>
<dbReference type="InterPro" id="IPR038468">
    <property type="entry name" value="MmpS_C"/>
</dbReference>
<accession>A0A9X2JE19</accession>
<organism evidence="1 2">
    <name type="scientific">Solitalea agri</name>
    <dbReference type="NCBI Taxonomy" id="2953739"/>
    <lineage>
        <taxon>Bacteria</taxon>
        <taxon>Pseudomonadati</taxon>
        <taxon>Bacteroidota</taxon>
        <taxon>Sphingobacteriia</taxon>
        <taxon>Sphingobacteriales</taxon>
        <taxon>Sphingobacteriaceae</taxon>
        <taxon>Solitalea</taxon>
    </lineage>
</organism>
<dbReference type="EMBL" id="JAMWYS010000053">
    <property type="protein sequence ID" value="MCO4294264.1"/>
    <property type="molecule type" value="Genomic_DNA"/>
</dbReference>
<proteinExistence type="predicted"/>
<dbReference type="AlphaFoldDB" id="A0A9X2JE19"/>
<dbReference type="PROSITE" id="PS51257">
    <property type="entry name" value="PROKAR_LIPOPROTEIN"/>
    <property type="match status" value="1"/>
</dbReference>
<name>A0A9X2JE19_9SPHI</name>
<dbReference type="Gene3D" id="2.60.40.2880">
    <property type="entry name" value="MmpS1-5, C-terminal soluble domain"/>
    <property type="match status" value="1"/>
</dbReference>
<keyword evidence="2" id="KW-1185">Reference proteome</keyword>
<evidence type="ECO:0000313" key="2">
    <source>
        <dbReference type="Proteomes" id="UP001155182"/>
    </source>
</evidence>